<organism evidence="2 3">
    <name type="scientific">Ophiocordyceps australis</name>
    <dbReference type="NCBI Taxonomy" id="1399860"/>
    <lineage>
        <taxon>Eukaryota</taxon>
        <taxon>Fungi</taxon>
        <taxon>Dikarya</taxon>
        <taxon>Ascomycota</taxon>
        <taxon>Pezizomycotina</taxon>
        <taxon>Sordariomycetes</taxon>
        <taxon>Hypocreomycetidae</taxon>
        <taxon>Hypocreales</taxon>
        <taxon>Ophiocordycipitaceae</taxon>
        <taxon>Ophiocordyceps</taxon>
    </lineage>
</organism>
<evidence type="ECO:0000256" key="1">
    <source>
        <dbReference type="SAM" id="SignalP"/>
    </source>
</evidence>
<keyword evidence="1" id="KW-0732">Signal</keyword>
<accession>A0A2C5ZE23</accession>
<evidence type="ECO:0000313" key="3">
    <source>
        <dbReference type="Proteomes" id="UP000224854"/>
    </source>
</evidence>
<dbReference type="PANTHER" id="PTHR39602:SF2">
    <property type="entry name" value="ACW-9"/>
    <property type="match status" value="1"/>
</dbReference>
<evidence type="ECO:0000313" key="2">
    <source>
        <dbReference type="EMBL" id="PHH77664.1"/>
    </source>
</evidence>
<feature type="signal peptide" evidence="1">
    <location>
        <begin position="1"/>
        <end position="19"/>
    </location>
</feature>
<reference evidence="2 3" key="1">
    <citation type="submission" date="2017-06" db="EMBL/GenBank/DDBJ databases">
        <title>Ant-infecting Ophiocordyceps genomes reveal a high diversity of potential behavioral manipulation genes and a possible major role for enterotoxins.</title>
        <authorList>
            <person name="De Bekker C."/>
            <person name="Evans H.C."/>
            <person name="Brachmann A."/>
            <person name="Hughes D.P."/>
        </authorList>
    </citation>
    <scope>NUCLEOTIDE SEQUENCE [LARGE SCALE GENOMIC DNA]</scope>
    <source>
        <strain evidence="2 3">1348a</strain>
    </source>
</reference>
<dbReference type="Proteomes" id="UP000224854">
    <property type="component" value="Unassembled WGS sequence"/>
</dbReference>
<sequence>MQLSALLSAIALVASTAVAAPAGQVSMMAAGQEWTIEGLQRKCDKTDSLCDWTFSVNAHDNVKPTACKLSVKNSGSTVASRSNGGPVDCGPYTVTSGWSGQFGEGQGFTVLSVVDNKKRLIVWPGYTDKQVEGGQVVTPDQSYTPTALKQ</sequence>
<keyword evidence="3" id="KW-1185">Reference proteome</keyword>
<dbReference type="PANTHER" id="PTHR39602">
    <property type="entry name" value="ACW-9"/>
    <property type="match status" value="1"/>
</dbReference>
<gene>
    <name evidence="2" type="ORF">CDD82_3406</name>
</gene>
<comment type="caution">
    <text evidence="2">The sequence shown here is derived from an EMBL/GenBank/DDBJ whole genome shotgun (WGS) entry which is preliminary data.</text>
</comment>
<dbReference type="OrthoDB" id="5352317at2759"/>
<protein>
    <recommendedName>
        <fullName evidence="4">Small secreted protein</fullName>
    </recommendedName>
</protein>
<proteinExistence type="predicted"/>
<dbReference type="EMBL" id="NJEU01000258">
    <property type="protein sequence ID" value="PHH77664.1"/>
    <property type="molecule type" value="Genomic_DNA"/>
</dbReference>
<dbReference type="AlphaFoldDB" id="A0A2C5ZE23"/>
<name>A0A2C5ZE23_9HYPO</name>
<evidence type="ECO:0008006" key="4">
    <source>
        <dbReference type="Google" id="ProtNLM"/>
    </source>
</evidence>
<feature type="chain" id="PRO_5012157470" description="Small secreted protein" evidence="1">
    <location>
        <begin position="20"/>
        <end position="150"/>
    </location>
</feature>